<dbReference type="PANTHER" id="PTHR11739">
    <property type="entry name" value="CITRATE SYNTHASE"/>
    <property type="match status" value="1"/>
</dbReference>
<dbReference type="AlphaFoldDB" id="A0A7D3XGZ1"/>
<dbReference type="Proteomes" id="UP000504693">
    <property type="component" value="Chromosome"/>
</dbReference>
<keyword evidence="4" id="KW-0808">Transferase</keyword>
<dbReference type="InterPro" id="IPR036969">
    <property type="entry name" value="Citrate_synthase_sf"/>
</dbReference>
<dbReference type="KEGG" id="emv:HQR01_04660"/>
<dbReference type="PANTHER" id="PTHR11739:SF4">
    <property type="entry name" value="CITRATE SYNTHASE, PEROXISOMAL"/>
    <property type="match status" value="1"/>
</dbReference>
<comment type="pathway">
    <text evidence="1">Carbohydrate metabolism; tricarboxylic acid cycle; isocitrate from oxaloacetate: step 1/2.</text>
</comment>
<dbReference type="CDD" id="cd06102">
    <property type="entry name" value="citrate_synt_like_2"/>
    <property type="match status" value="1"/>
</dbReference>
<evidence type="ECO:0000313" key="6">
    <source>
        <dbReference type="Proteomes" id="UP000504693"/>
    </source>
</evidence>
<accession>A0A7D3XGZ1</accession>
<reference evidence="5 6" key="1">
    <citation type="submission" date="2020-05" db="EMBL/GenBank/DDBJ databases">
        <title>Erythrobacter mangrovi sp. nov., isolated from rhizosphere soil of mangrove plant (Kandelia candel).</title>
        <authorList>
            <person name="Ye Y.H."/>
        </authorList>
    </citation>
    <scope>NUCLEOTIDE SEQUENCE [LARGE SCALE GENOMIC DNA]</scope>
    <source>
        <strain evidence="5 6">EB310</strain>
    </source>
</reference>
<comment type="similarity">
    <text evidence="2">Belongs to the citrate synthase family.</text>
</comment>
<dbReference type="GO" id="GO:0036440">
    <property type="term" value="F:citrate synthase activity"/>
    <property type="evidence" value="ECO:0007669"/>
    <property type="project" value="UniProtKB-EC"/>
</dbReference>
<dbReference type="EC" id="2.3.3.16" evidence="3"/>
<dbReference type="UniPathway" id="UPA00223">
    <property type="reaction ID" value="UER00717"/>
</dbReference>
<dbReference type="InterPro" id="IPR016143">
    <property type="entry name" value="Citrate_synth-like_sm_a-sub"/>
</dbReference>
<dbReference type="GO" id="GO:0006099">
    <property type="term" value="P:tricarboxylic acid cycle"/>
    <property type="evidence" value="ECO:0007669"/>
    <property type="project" value="UniProtKB-UniPathway"/>
</dbReference>
<gene>
    <name evidence="5" type="ORF">HQR01_04660</name>
</gene>
<evidence type="ECO:0000256" key="4">
    <source>
        <dbReference type="ARBA" id="ARBA00022679"/>
    </source>
</evidence>
<dbReference type="Pfam" id="PF00285">
    <property type="entry name" value="Citrate_synt"/>
    <property type="match status" value="1"/>
</dbReference>
<organism evidence="5 6">
    <name type="scientific">Erythrobacter mangrovi</name>
    <dbReference type="NCBI Taxonomy" id="2739433"/>
    <lineage>
        <taxon>Bacteria</taxon>
        <taxon>Pseudomonadati</taxon>
        <taxon>Pseudomonadota</taxon>
        <taxon>Alphaproteobacteria</taxon>
        <taxon>Sphingomonadales</taxon>
        <taxon>Erythrobacteraceae</taxon>
        <taxon>Erythrobacter/Porphyrobacter group</taxon>
        <taxon>Erythrobacter</taxon>
    </lineage>
</organism>
<dbReference type="InterPro" id="IPR016142">
    <property type="entry name" value="Citrate_synth-like_lrg_a-sub"/>
</dbReference>
<dbReference type="InterPro" id="IPR002020">
    <property type="entry name" value="Citrate_synthase"/>
</dbReference>
<dbReference type="Gene3D" id="1.10.230.10">
    <property type="entry name" value="Cytochrome P450-Terp, domain 2"/>
    <property type="match status" value="1"/>
</dbReference>
<dbReference type="Gene3D" id="1.10.580.10">
    <property type="entry name" value="Citrate Synthase, domain 1"/>
    <property type="match status" value="1"/>
</dbReference>
<evidence type="ECO:0000313" key="5">
    <source>
        <dbReference type="EMBL" id="QKG70718.1"/>
    </source>
</evidence>
<sequence length="369" mass="38669">MNEWMTREEAIARLGVKPQTLYAYASRGLVGRTAQDDDPRRSLYRSADVEALAKRRKRGRATAAIAASTLSWGEPTLPTSISTVREGELIYRELSAAALAQDRTLEQVAALLWQVDAVEFPACAPADDPFMAVAELARTARPTVGRSREKLAQEACAAVSTIAASQGAKGTGPMHLRLAEAFGSGGPGAECVRRILVLLADHELNPSTFAARIAASTGASMPACILAGLATLSGPKHGGAGAALDALLGESETRGATAAVDRWLASGLPLPGFGHPLYPAGDPRAKAILATFEPDEALNRLSRAASETGDALPNVDFAILAAARAHGWPPNSTFSLFAIARTVGWAAHAMEQMESGAIIRPRGIYRAAA</sequence>
<proteinExistence type="inferred from homology"/>
<dbReference type="PRINTS" id="PR00143">
    <property type="entry name" value="CITRTSNTHASE"/>
</dbReference>
<protein>
    <recommendedName>
        <fullName evidence="3">citrate synthase (unknown stereospecificity)</fullName>
        <ecNumber evidence="3">2.3.3.16</ecNumber>
    </recommendedName>
</protein>
<evidence type="ECO:0000256" key="1">
    <source>
        <dbReference type="ARBA" id="ARBA00004751"/>
    </source>
</evidence>
<dbReference type="EMBL" id="CP053921">
    <property type="protein sequence ID" value="QKG70718.1"/>
    <property type="molecule type" value="Genomic_DNA"/>
</dbReference>
<dbReference type="GO" id="GO:0005829">
    <property type="term" value="C:cytosol"/>
    <property type="evidence" value="ECO:0007669"/>
    <property type="project" value="TreeGrafter"/>
</dbReference>
<dbReference type="GO" id="GO:0005975">
    <property type="term" value="P:carbohydrate metabolic process"/>
    <property type="evidence" value="ECO:0007669"/>
    <property type="project" value="TreeGrafter"/>
</dbReference>
<keyword evidence="6" id="KW-1185">Reference proteome</keyword>
<dbReference type="RefSeq" id="WP_173212987.1">
    <property type="nucleotide sequence ID" value="NZ_CP053921.1"/>
</dbReference>
<evidence type="ECO:0000256" key="2">
    <source>
        <dbReference type="ARBA" id="ARBA00010566"/>
    </source>
</evidence>
<name>A0A7D3XGZ1_9SPHN</name>
<dbReference type="SUPFAM" id="SSF48256">
    <property type="entry name" value="Citrate synthase"/>
    <property type="match status" value="1"/>
</dbReference>
<evidence type="ECO:0000256" key="3">
    <source>
        <dbReference type="ARBA" id="ARBA00012972"/>
    </source>
</evidence>